<evidence type="ECO:0000256" key="6">
    <source>
        <dbReference type="RuleBase" id="RU362019"/>
    </source>
</evidence>
<evidence type="ECO:0000259" key="7">
    <source>
        <dbReference type="SMART" id="SM01194"/>
    </source>
</evidence>
<evidence type="ECO:0000256" key="2">
    <source>
        <dbReference type="ARBA" id="ARBA00004496"/>
    </source>
</evidence>
<comment type="subcellular location">
    <subcellularLocation>
        <location evidence="2 6">Cytoplasm</location>
    </subcellularLocation>
</comment>
<keyword evidence="4 6" id="KW-0963">Cytoplasm</keyword>
<dbReference type="Gene3D" id="3.30.420.60">
    <property type="entry name" value="eRF1 domain 2"/>
    <property type="match status" value="1"/>
</dbReference>
<dbReference type="Pfam" id="PF03465">
    <property type="entry name" value="eRF1_3"/>
    <property type="match status" value="1"/>
</dbReference>
<dbReference type="Pfam" id="PF03464">
    <property type="entry name" value="eRF1_2"/>
    <property type="match status" value="1"/>
</dbReference>
<dbReference type="GO" id="GO:0071025">
    <property type="term" value="P:RNA surveillance"/>
    <property type="evidence" value="ECO:0007669"/>
    <property type="project" value="InterPro"/>
</dbReference>
<dbReference type="Proteomes" id="UP000053676">
    <property type="component" value="Unassembled WGS sequence"/>
</dbReference>
<dbReference type="SUPFAM" id="SSF55315">
    <property type="entry name" value="L30e-like"/>
    <property type="match status" value="1"/>
</dbReference>
<dbReference type="GeneID" id="25350644"/>
<evidence type="ECO:0000256" key="1">
    <source>
        <dbReference type="ARBA" id="ARBA00001968"/>
    </source>
</evidence>
<evidence type="ECO:0000313" key="9">
    <source>
        <dbReference type="Proteomes" id="UP000053676"/>
    </source>
</evidence>
<dbReference type="OrthoDB" id="10249111at2759"/>
<evidence type="ECO:0000256" key="4">
    <source>
        <dbReference type="ARBA" id="ARBA00022490"/>
    </source>
</evidence>
<dbReference type="STRING" id="51031.W2T8X7"/>
<reference evidence="9" key="1">
    <citation type="journal article" date="2014" name="Nat. Genet.">
        <title>Genome of the human hookworm Necator americanus.</title>
        <authorList>
            <person name="Tang Y.T."/>
            <person name="Gao X."/>
            <person name="Rosa B.A."/>
            <person name="Abubucker S."/>
            <person name="Hallsworth-Pepin K."/>
            <person name="Martin J."/>
            <person name="Tyagi R."/>
            <person name="Heizer E."/>
            <person name="Zhang X."/>
            <person name="Bhonagiri-Palsikar V."/>
            <person name="Minx P."/>
            <person name="Warren W.C."/>
            <person name="Wang Q."/>
            <person name="Zhan B."/>
            <person name="Hotez P.J."/>
            <person name="Sternberg P.W."/>
            <person name="Dougall A."/>
            <person name="Gaze S.T."/>
            <person name="Mulvenna J."/>
            <person name="Sotillo J."/>
            <person name="Ranganathan S."/>
            <person name="Rabelo E.M."/>
            <person name="Wilson R.K."/>
            <person name="Felgner P.L."/>
            <person name="Bethony J."/>
            <person name="Hawdon J.M."/>
            <person name="Gasser R.B."/>
            <person name="Loukas A."/>
            <person name="Mitreva M."/>
        </authorList>
    </citation>
    <scope>NUCLEOTIDE SEQUENCE [LARGE SCALE GENOMIC DNA]</scope>
</reference>
<name>W2T8X7_NECAM</name>
<dbReference type="GO" id="GO:0005737">
    <property type="term" value="C:cytoplasm"/>
    <property type="evidence" value="ECO:0007669"/>
    <property type="project" value="UniProtKB-SubCell"/>
</dbReference>
<dbReference type="OMA" id="DDLWHLK"/>
<dbReference type="FunFam" id="3.30.420.60:FF:000002">
    <property type="entry name" value="Protein pelota homolog"/>
    <property type="match status" value="1"/>
</dbReference>
<dbReference type="InterPro" id="IPR042226">
    <property type="entry name" value="eFR1_2_sf"/>
</dbReference>
<dbReference type="PANTHER" id="PTHR10853">
    <property type="entry name" value="PELOTA"/>
    <property type="match status" value="1"/>
</dbReference>
<evidence type="ECO:0000313" key="8">
    <source>
        <dbReference type="EMBL" id="ETN78074.1"/>
    </source>
</evidence>
<dbReference type="EMBL" id="KI660106">
    <property type="protein sequence ID" value="ETN78074.1"/>
    <property type="molecule type" value="Genomic_DNA"/>
</dbReference>
<dbReference type="InterPro" id="IPR004405">
    <property type="entry name" value="TF_pelota"/>
</dbReference>
<evidence type="ECO:0000256" key="3">
    <source>
        <dbReference type="ARBA" id="ARBA00009504"/>
    </source>
</evidence>
<dbReference type="InterPro" id="IPR058547">
    <property type="entry name" value="Pelota_N"/>
</dbReference>
<dbReference type="GO" id="GO:0070481">
    <property type="term" value="P:nuclear-transcribed mRNA catabolic process, non-stop decay"/>
    <property type="evidence" value="ECO:0007669"/>
    <property type="project" value="InterPro"/>
</dbReference>
<dbReference type="SMART" id="SM01194">
    <property type="entry name" value="eRF1_1"/>
    <property type="match status" value="1"/>
</dbReference>
<dbReference type="AlphaFoldDB" id="W2T8X7"/>
<comment type="similarity">
    <text evidence="3 6">Belongs to the eukaryotic release factor 1 family. Pelota subfamily.</text>
</comment>
<dbReference type="SUPFAM" id="SSF159065">
    <property type="entry name" value="Dom34/Pelota N-terminal domain-like"/>
    <property type="match status" value="1"/>
</dbReference>
<keyword evidence="5 6" id="KW-0479">Metal-binding</keyword>
<dbReference type="CTD" id="25350644"/>
<dbReference type="Gene3D" id="3.30.1330.30">
    <property type="match status" value="1"/>
</dbReference>
<dbReference type="Pfam" id="PF26356">
    <property type="entry name" value="Pelota_N"/>
    <property type="match status" value="1"/>
</dbReference>
<gene>
    <name evidence="8" type="ORF">NECAME_10615</name>
</gene>
<dbReference type="GO" id="GO:0046872">
    <property type="term" value="F:metal ion binding"/>
    <property type="evidence" value="ECO:0007669"/>
    <property type="project" value="UniProtKB-KW"/>
</dbReference>
<comment type="function">
    <text evidence="6">Component of the Pelota-HBS1L complex, a complex that recognizes stalled ribosomes and triggers the No-Go Decay (NGD) pathway. In the Pelota-HBS1L complex, pelo recognizes ribosomes stalled at the 3' end of an mRNA and engages stalled ribosomes by destabilizing mRNA in the mRNA channel.</text>
</comment>
<protein>
    <recommendedName>
        <fullName evidence="6">Protein pelota homolog</fullName>
    </recommendedName>
</protein>
<dbReference type="PANTHER" id="PTHR10853:SF0">
    <property type="entry name" value="PROTEIN PELOTA HOMOLOG"/>
    <property type="match status" value="1"/>
</dbReference>
<feature type="domain" description="eRF1/Pelota-like N-terminal" evidence="7">
    <location>
        <begin position="34"/>
        <end position="163"/>
    </location>
</feature>
<dbReference type="InterPro" id="IPR029064">
    <property type="entry name" value="Ribosomal_eL30-like_sf"/>
</dbReference>
<dbReference type="InterPro" id="IPR005141">
    <property type="entry name" value="eRF1_2"/>
</dbReference>
<dbReference type="InterPro" id="IPR005142">
    <property type="entry name" value="eRF1_3"/>
</dbReference>
<comment type="cofactor">
    <cofactor evidence="1 6">
        <name>a divalent metal cation</name>
        <dbReference type="ChEBI" id="CHEBI:60240"/>
    </cofactor>
</comment>
<dbReference type="InterPro" id="IPR005140">
    <property type="entry name" value="eRF1_Pelota-like_N"/>
</dbReference>
<dbReference type="FunFam" id="3.30.1330.30:FF:000008">
    <property type="entry name" value="Protein pelota homolog"/>
    <property type="match status" value="1"/>
</dbReference>
<dbReference type="GO" id="GO:0070966">
    <property type="term" value="P:nuclear-transcribed mRNA catabolic process, no-go decay"/>
    <property type="evidence" value="ECO:0007669"/>
    <property type="project" value="InterPro"/>
</dbReference>
<proteinExistence type="inferred from homology"/>
<accession>W2T8X7</accession>
<dbReference type="NCBIfam" id="TIGR00111">
    <property type="entry name" value="pelota"/>
    <property type="match status" value="1"/>
</dbReference>
<dbReference type="Gene3D" id="2.30.30.870">
    <property type="entry name" value="Pelota, domain A"/>
    <property type="match status" value="1"/>
</dbReference>
<dbReference type="InterPro" id="IPR038069">
    <property type="entry name" value="Pelota/DOM34_N"/>
</dbReference>
<keyword evidence="9" id="KW-1185">Reference proteome</keyword>
<dbReference type="KEGG" id="nai:NECAME_10615"/>
<evidence type="ECO:0000256" key="5">
    <source>
        <dbReference type="ARBA" id="ARBA00022723"/>
    </source>
</evidence>
<organism evidence="8 9">
    <name type="scientific">Necator americanus</name>
    <name type="common">Human hookworm</name>
    <dbReference type="NCBI Taxonomy" id="51031"/>
    <lineage>
        <taxon>Eukaryota</taxon>
        <taxon>Metazoa</taxon>
        <taxon>Ecdysozoa</taxon>
        <taxon>Nematoda</taxon>
        <taxon>Chromadorea</taxon>
        <taxon>Rhabditida</taxon>
        <taxon>Rhabditina</taxon>
        <taxon>Rhabditomorpha</taxon>
        <taxon>Strongyloidea</taxon>
        <taxon>Ancylostomatidae</taxon>
        <taxon>Bunostominae</taxon>
        <taxon>Necator</taxon>
    </lineage>
</organism>
<dbReference type="FunFam" id="2.30.30.870:FF:000001">
    <property type="entry name" value="Protein pelota homolog"/>
    <property type="match status" value="1"/>
</dbReference>
<sequence length="417" mass="46931">MKTRCNRFVPSLDYFHSVRVTLERYYYPFGPVVMKLKNRGIEKNGPGYVTLIPEDAEDMWHIYNLIRVGDVVKSKTIRKVVTETATGTTSSQRMHTVLTISVEAIDFDPGANALHLKGRNIVENDLVKLGAYHTLDLEPNRQFTLEKTEWDTIDLERLDTALDPAAQADVAAIVLHEGLANVCLLTPAMTLVRAKIDMQIPRKRKGFTSQHEKGIQRFLDAVSAAFMRHVNLNVIKCVLIASRGFLKEQFLEHLLQYADAQGKKITTEQRGKFMLTHSSSGFKHALKEVLEDPAVAARLADTKAQGEVKALNTFFELMSTEPDRAFYGYKHVAMANAEQAIDTLLLSDSLFRSQDLETRKRYVALVESVREQNGNVLIFSSMHVSGEQLSLLTGCAAILRFPMPDIEDDTLSDEEQN</sequence>
<dbReference type="SUPFAM" id="SSF53137">
    <property type="entry name" value="Translational machinery components"/>
    <property type="match status" value="1"/>
</dbReference>
<dbReference type="GO" id="GO:0032790">
    <property type="term" value="P:ribosome disassembly"/>
    <property type="evidence" value="ECO:0007669"/>
    <property type="project" value="TreeGrafter"/>
</dbReference>
<dbReference type="GO" id="GO:0070651">
    <property type="term" value="P:nonfunctional rRNA decay"/>
    <property type="evidence" value="ECO:0007669"/>
    <property type="project" value="TreeGrafter"/>
</dbReference>